<feature type="chain" id="PRO_5040738582" evidence="3">
    <location>
        <begin position="19"/>
        <end position="566"/>
    </location>
</feature>
<proteinExistence type="predicted"/>
<dbReference type="GO" id="GO:0016255">
    <property type="term" value="P:attachment of GPI anchor to protein"/>
    <property type="evidence" value="ECO:0007669"/>
    <property type="project" value="InterPro"/>
</dbReference>
<feature type="compositionally biased region" description="Polar residues" evidence="1">
    <location>
        <begin position="553"/>
        <end position="566"/>
    </location>
</feature>
<dbReference type="PANTHER" id="PTHR12959">
    <property type="entry name" value="GPI TRANSAMIDASE COMPONENT PIG-T-RELATED"/>
    <property type="match status" value="1"/>
</dbReference>
<dbReference type="AlphaFoldDB" id="A0A9W8PB73"/>
<protein>
    <submittedName>
        <fullName evidence="4">GPI transamidase component PIG-T</fullName>
    </submittedName>
</protein>
<organism evidence="4 5">
    <name type="scientific">Lentinula detonsa</name>
    <dbReference type="NCBI Taxonomy" id="2804962"/>
    <lineage>
        <taxon>Eukaryota</taxon>
        <taxon>Fungi</taxon>
        <taxon>Dikarya</taxon>
        <taxon>Basidiomycota</taxon>
        <taxon>Agaricomycotina</taxon>
        <taxon>Agaricomycetes</taxon>
        <taxon>Agaricomycetidae</taxon>
        <taxon>Agaricales</taxon>
        <taxon>Marasmiineae</taxon>
        <taxon>Omphalotaceae</taxon>
        <taxon>Lentinula</taxon>
    </lineage>
</organism>
<feature type="region of interest" description="Disordered" evidence="1">
    <location>
        <begin position="537"/>
        <end position="566"/>
    </location>
</feature>
<evidence type="ECO:0000313" key="5">
    <source>
        <dbReference type="Proteomes" id="UP001142393"/>
    </source>
</evidence>
<keyword evidence="3" id="KW-0732">Signal</keyword>
<name>A0A9W8PB73_9AGAR</name>
<keyword evidence="2" id="KW-0812">Transmembrane</keyword>
<keyword evidence="5" id="KW-1185">Reference proteome</keyword>
<evidence type="ECO:0000256" key="1">
    <source>
        <dbReference type="SAM" id="MobiDB-lite"/>
    </source>
</evidence>
<dbReference type="GO" id="GO:0042765">
    <property type="term" value="C:GPI-anchor transamidase complex"/>
    <property type="evidence" value="ECO:0007669"/>
    <property type="project" value="InterPro"/>
</dbReference>
<gene>
    <name evidence="4" type="ORF">DFH05DRAFT_1385953</name>
</gene>
<dbReference type="PANTHER" id="PTHR12959:SF11">
    <property type="entry name" value="GPI TRANSAMIDASE COMPONENT PIG-T"/>
    <property type="match status" value="1"/>
</dbReference>
<dbReference type="EMBL" id="JANVFU010000001">
    <property type="protein sequence ID" value="KAJ3750634.1"/>
    <property type="molecule type" value="Genomic_DNA"/>
</dbReference>
<accession>A0A9W8PB73</accession>
<dbReference type="Proteomes" id="UP001142393">
    <property type="component" value="Unassembled WGS sequence"/>
</dbReference>
<evidence type="ECO:0000256" key="3">
    <source>
        <dbReference type="SAM" id="SignalP"/>
    </source>
</evidence>
<feature type="transmembrane region" description="Helical" evidence="2">
    <location>
        <begin position="501"/>
        <end position="522"/>
    </location>
</feature>
<sequence length="566" mass="63748">MLRTSLFLISLLLSSVFCLENINEEFEEYLSIKSLRDGRVTSSFSFTTLLRDAIPRDPRTLAFDDDTSQHYTLFPLSLGQILRQYAITELHLTLNAGKWNYDTWGYPDEPDVGVGAELRAWMAGDSISSIDERWQGVRNALAGLFCASLGSLDEQRTTSPRLSFPPEGALPDWGLPHELRHASHASEHVCTENLTPFLKLLPCKSLSGLATLLNPHRIFDADWHGIGLHVLWRPEGVEVRLNVQLVFDPLRISAQGKQDWSFHSLFDRKVEKACPVASSTRVSVELPNSGVYRVYPEPQEIRDGKAYYSLKNNNEAWNIGTMWPTDFEYRICHAALSSPDPALVPFSVTRNLLGPTQDRGQLSIVLTNNQQDTLQLLYLETMPWIVQFYLHTIRVHSDNVPRDDLISNISYVLPVPHARPATFESVLTLPGRSTLTFTMDVAKAFLRYTEHPPDAQRGWDLPPAIFTPLNQSLNGSMSLGSRVYTPSLLVDLATPDFSMPYNVIIFTCSVMAFIFGSVFNVLTRKFIVVRVRPDPPRNQSVGTEKRLEDTDSDTLNELNTSKSGVH</sequence>
<evidence type="ECO:0000313" key="4">
    <source>
        <dbReference type="EMBL" id="KAJ3750634.1"/>
    </source>
</evidence>
<keyword evidence="2" id="KW-0472">Membrane</keyword>
<feature type="signal peptide" evidence="3">
    <location>
        <begin position="1"/>
        <end position="18"/>
    </location>
</feature>
<comment type="caution">
    <text evidence="4">The sequence shown here is derived from an EMBL/GenBank/DDBJ whole genome shotgun (WGS) entry which is preliminary data.</text>
</comment>
<dbReference type="InterPro" id="IPR007245">
    <property type="entry name" value="PIG-T"/>
</dbReference>
<dbReference type="Pfam" id="PF04113">
    <property type="entry name" value="Gpi16"/>
    <property type="match status" value="2"/>
</dbReference>
<reference evidence="4 5" key="1">
    <citation type="journal article" date="2023" name="Proc. Natl. Acad. Sci. U.S.A.">
        <title>A global phylogenomic analysis of the shiitake genus Lentinula.</title>
        <authorList>
            <person name="Sierra-Patev S."/>
            <person name="Min B."/>
            <person name="Naranjo-Ortiz M."/>
            <person name="Looney B."/>
            <person name="Konkel Z."/>
            <person name="Slot J.C."/>
            <person name="Sakamoto Y."/>
            <person name="Steenwyk J.L."/>
            <person name="Rokas A."/>
            <person name="Carro J."/>
            <person name="Camarero S."/>
            <person name="Ferreira P."/>
            <person name="Molpeceres G."/>
            <person name="Ruiz-Duenas F.J."/>
            <person name="Serrano A."/>
            <person name="Henrissat B."/>
            <person name="Drula E."/>
            <person name="Hughes K.W."/>
            <person name="Mata J.L."/>
            <person name="Ishikawa N.K."/>
            <person name="Vargas-Isla R."/>
            <person name="Ushijima S."/>
            <person name="Smith C.A."/>
            <person name="Donoghue J."/>
            <person name="Ahrendt S."/>
            <person name="Andreopoulos W."/>
            <person name="He G."/>
            <person name="LaButti K."/>
            <person name="Lipzen A."/>
            <person name="Ng V."/>
            <person name="Riley R."/>
            <person name="Sandor L."/>
            <person name="Barry K."/>
            <person name="Martinez A.T."/>
            <person name="Xiao Y."/>
            <person name="Gibbons J.G."/>
            <person name="Terashima K."/>
            <person name="Grigoriev I.V."/>
            <person name="Hibbett D."/>
        </authorList>
    </citation>
    <scope>NUCLEOTIDE SEQUENCE [LARGE SCALE GENOMIC DNA]</scope>
    <source>
        <strain evidence="4 5">TFB7810</strain>
    </source>
</reference>
<evidence type="ECO:0000256" key="2">
    <source>
        <dbReference type="SAM" id="Phobius"/>
    </source>
</evidence>
<keyword evidence="2" id="KW-1133">Transmembrane helix</keyword>